<keyword evidence="3" id="KW-0509">mRNA transport</keyword>
<dbReference type="GO" id="GO:0044611">
    <property type="term" value="C:nuclear pore inner ring"/>
    <property type="evidence" value="ECO:0007669"/>
    <property type="project" value="TreeGrafter"/>
</dbReference>
<dbReference type="PANTHER" id="PTHR31431:SF1">
    <property type="entry name" value="NUCLEOPORIN NUP188"/>
    <property type="match status" value="1"/>
</dbReference>
<evidence type="ECO:0000256" key="5">
    <source>
        <dbReference type="ARBA" id="ARBA00023010"/>
    </source>
</evidence>
<dbReference type="Proteomes" id="UP000799766">
    <property type="component" value="Unassembled WGS sequence"/>
</dbReference>
<dbReference type="InterPro" id="IPR048883">
    <property type="entry name" value="Nup188_N-subdom_III"/>
</dbReference>
<dbReference type="InterPro" id="IPR041634">
    <property type="entry name" value="Nup188_C"/>
</dbReference>
<reference evidence="13" key="1">
    <citation type="journal article" date="2020" name="Stud. Mycol.">
        <title>101 Dothideomycetes genomes: a test case for predicting lifestyles and emergence of pathogens.</title>
        <authorList>
            <person name="Haridas S."/>
            <person name="Albert R."/>
            <person name="Binder M."/>
            <person name="Bloem J."/>
            <person name="Labutti K."/>
            <person name="Salamov A."/>
            <person name="Andreopoulos B."/>
            <person name="Baker S."/>
            <person name="Barry K."/>
            <person name="Bills G."/>
            <person name="Bluhm B."/>
            <person name="Cannon C."/>
            <person name="Castanera R."/>
            <person name="Culley D."/>
            <person name="Daum C."/>
            <person name="Ezra D."/>
            <person name="Gonzalez J."/>
            <person name="Henrissat B."/>
            <person name="Kuo A."/>
            <person name="Liang C."/>
            <person name="Lipzen A."/>
            <person name="Lutzoni F."/>
            <person name="Magnuson J."/>
            <person name="Mondo S."/>
            <person name="Nolan M."/>
            <person name="Ohm R."/>
            <person name="Pangilinan J."/>
            <person name="Park H.-J."/>
            <person name="Ramirez L."/>
            <person name="Alfaro M."/>
            <person name="Sun H."/>
            <person name="Tritt A."/>
            <person name="Yoshinaga Y."/>
            <person name="Zwiers L.-H."/>
            <person name="Turgeon B."/>
            <person name="Goodwin S."/>
            <person name="Spatafora J."/>
            <person name="Crous P."/>
            <person name="Grigoriev I."/>
        </authorList>
    </citation>
    <scope>NUCLEOTIDE SEQUENCE</scope>
    <source>
        <strain evidence="13">ATCC 16933</strain>
    </source>
</reference>
<name>A0A6A6NML6_9PEZI</name>
<dbReference type="PANTHER" id="PTHR31431">
    <property type="entry name" value="NUCLEOPORIN NUP188 HOMOLOG"/>
    <property type="match status" value="1"/>
</dbReference>
<protein>
    <recommendedName>
        <fullName evidence="9">Nucleoporin NUP188</fullName>
    </recommendedName>
</protein>
<dbReference type="OrthoDB" id="102511at2759"/>
<comment type="similarity">
    <text evidence="8">Belongs to the Nup188 family.</text>
</comment>
<dbReference type="GO" id="GO:0017056">
    <property type="term" value="F:structural constituent of nuclear pore"/>
    <property type="evidence" value="ECO:0007669"/>
    <property type="project" value="InterPro"/>
</dbReference>
<evidence type="ECO:0000313" key="14">
    <source>
        <dbReference type="Proteomes" id="UP000799766"/>
    </source>
</evidence>
<evidence type="ECO:0000256" key="8">
    <source>
        <dbReference type="ARBA" id="ARBA00038387"/>
    </source>
</evidence>
<feature type="domain" description="Nuclear pore protein Nup188 C-terminal" evidence="11">
    <location>
        <begin position="1486"/>
        <end position="1916"/>
    </location>
</feature>
<keyword evidence="4" id="KW-0653">Protein transport</keyword>
<evidence type="ECO:0000256" key="6">
    <source>
        <dbReference type="ARBA" id="ARBA00023132"/>
    </source>
</evidence>
<evidence type="ECO:0000313" key="13">
    <source>
        <dbReference type="EMBL" id="KAF2452972.1"/>
    </source>
</evidence>
<evidence type="ECO:0000256" key="3">
    <source>
        <dbReference type="ARBA" id="ARBA00022816"/>
    </source>
</evidence>
<dbReference type="InterPro" id="IPR018864">
    <property type="entry name" value="Nucleoporin_Nup188_N"/>
</dbReference>
<evidence type="ECO:0000259" key="12">
    <source>
        <dbReference type="Pfam" id="PF21093"/>
    </source>
</evidence>
<keyword evidence="7" id="KW-0539">Nucleus</keyword>
<evidence type="ECO:0000256" key="7">
    <source>
        <dbReference type="ARBA" id="ARBA00023242"/>
    </source>
</evidence>
<evidence type="ECO:0000259" key="11">
    <source>
        <dbReference type="Pfam" id="PF18378"/>
    </source>
</evidence>
<accession>A0A6A6NML6</accession>
<feature type="domain" description="Nucleoporin Nup188 N-terminal" evidence="10">
    <location>
        <begin position="183"/>
        <end position="430"/>
    </location>
</feature>
<dbReference type="EMBL" id="MU001701">
    <property type="protein sequence ID" value="KAF2452972.1"/>
    <property type="molecule type" value="Genomic_DNA"/>
</dbReference>
<evidence type="ECO:0000259" key="10">
    <source>
        <dbReference type="Pfam" id="PF10487"/>
    </source>
</evidence>
<proteinExistence type="inferred from homology"/>
<dbReference type="Pfam" id="PF18378">
    <property type="entry name" value="Nup188_C"/>
    <property type="match status" value="1"/>
</dbReference>
<keyword evidence="5" id="KW-0811">Translocation</keyword>
<evidence type="ECO:0000256" key="2">
    <source>
        <dbReference type="ARBA" id="ARBA00022448"/>
    </source>
</evidence>
<evidence type="ECO:0000256" key="9">
    <source>
        <dbReference type="ARBA" id="ARBA00040174"/>
    </source>
</evidence>
<dbReference type="Pfam" id="PF21093">
    <property type="entry name" value="Nup188_N-subdom_III"/>
    <property type="match status" value="1"/>
</dbReference>
<keyword evidence="6" id="KW-0906">Nuclear pore complex</keyword>
<comment type="subcellular location">
    <subcellularLocation>
        <location evidence="1">Nucleus</location>
        <location evidence="1">Nuclear pore complex</location>
    </subcellularLocation>
</comment>
<evidence type="ECO:0000256" key="4">
    <source>
        <dbReference type="ARBA" id="ARBA00022927"/>
    </source>
</evidence>
<evidence type="ECO:0000256" key="1">
    <source>
        <dbReference type="ARBA" id="ARBA00004567"/>
    </source>
</evidence>
<organism evidence="13 14">
    <name type="scientific">Lineolata rhizophorae</name>
    <dbReference type="NCBI Taxonomy" id="578093"/>
    <lineage>
        <taxon>Eukaryota</taxon>
        <taxon>Fungi</taxon>
        <taxon>Dikarya</taxon>
        <taxon>Ascomycota</taxon>
        <taxon>Pezizomycotina</taxon>
        <taxon>Dothideomycetes</taxon>
        <taxon>Dothideomycetes incertae sedis</taxon>
        <taxon>Lineolatales</taxon>
        <taxon>Lineolataceae</taxon>
        <taxon>Lineolata</taxon>
    </lineage>
</organism>
<dbReference type="InterPro" id="IPR044840">
    <property type="entry name" value="Nup188"/>
</dbReference>
<keyword evidence="14" id="KW-1185">Reference proteome</keyword>
<dbReference type="Pfam" id="PF10487">
    <property type="entry name" value="Nup188_N"/>
    <property type="match status" value="1"/>
</dbReference>
<feature type="domain" description="Nucleoporin Nup188 N-terminal subdomain III" evidence="12">
    <location>
        <begin position="712"/>
        <end position="1168"/>
    </location>
</feature>
<dbReference type="GO" id="GO:0006405">
    <property type="term" value="P:RNA export from nucleus"/>
    <property type="evidence" value="ECO:0007669"/>
    <property type="project" value="TreeGrafter"/>
</dbReference>
<gene>
    <name evidence="13" type="ORF">BDY21DRAFT_148689</name>
</gene>
<dbReference type="Gene3D" id="1.25.10.70">
    <property type="match status" value="1"/>
</dbReference>
<sequence>MAPPEDLLYFPPLDKCLSGEGPLISWRDIYSGLCDPSRLKDGSAILTVLSDNDAAQLLLQHFEPFPAPTPQTKSAFETKTAAINVTPTSNNGHYDITELKADALWLSKEAKIDEMAALRVTLLEWQHRPGAQLLSGFTEEEVLSVQDAAGTTSLQASTFLPRSSLLPASAGTPWEAASEFSTPQRRHTRLLNTYLSERTHVLRVAEILLRMGTIDKEKKDKTPLGDASKDFASRFEKWAEKSSGPSITTRYIDAVRARVERYDTGSGWFAAEGGNEQMEEHWGRCQVVEMIHLLQLLLVHIDTDKGFPTSSEISAWTRFVEQYQFLTGFNPPFPSQQTLIPLLHALIAVVSLGILKLPQTSTDLGTGALEWNYVENASPSQQPMTARGKPHYLSDPACAIYLHAVLSESARAGPNPGVLAAFAWSMISLGLKRQASQKRIERDEALEQLADDRRSSLDPSDGFDQVPKVVSEEICDRIMFESEEDDPIAFLANAAATHGRVFDLIAELSGTITSATQSPIDYSFGSLARNILLDLMGESLPFLTYGSEVIIATISTISGNRHFWDLESVDSSAFSDDIVRRFSDNDNLIKLLFEPAIERYPHETLPLLNICKALIIMGKTNDESLEITQSLERAPRFTRVLPPNFQAYDILEDNITVTLSADLPLFRWDDRQRLLTWHGNTMVENAFVVDNESDYIPRDCIGVIAADTTPPVVSWAYRHNIFSYLGRWLATLRREDNLVDMSTGETIDRDTASEIISLLTSILLTLKKRNGSLDAPADVIAEGTRLLSECNSALGRNNDIVEIIFQIFEQEMQNQVEQPGTEGSLELLVNCVQFMYVVMAYTPTKVWAMLSSSRFLDLDGNGGCMMQIVGATEMVLGRYDFLIGCIKLFGALVDDAIASRVSRNTPSRALNRFDPSFKGGRVISPEKLMSNILLAYERTLVGVFESSPGWKFLVPEDRLFINISIIETFNSILDATFKYGDSTDISQKITSVLAPTAEYLINVFISSSRDDIPTHPILDILCSGMTISNSTLFPDINEMWTRQTTVMVDFSSKVLRIGMMLERPKSHLEAQLFKSAPLLARIFASGESFKAPIANLLHIMVRSADRLDSEPTSLLGHLRPETAKCFLSVLSFTSHPFIDEDVAVHIWKLLSAVVSCRQQWFSIYILTGSTPRESLKGGHAKSPTAKARGKPFLTRALDELSEISHVGESLPHSLALAMLEFVALAQNHWPWAINDIRTHPKFLTCIVGYVGQLTKPERESPQKRYWAKAVRIAAYISEILAMYLHTMRQLGTTSAIIPPLTENLVFLRALGVAAPEYNSSLHANLKSNVEQKFGGCRLSNFKQLEPAWTNFQVGDFYSIDFATRVLGFDPSWTGKQKGSGFKNEFERANANLAEVEAQIILTKSWKLLAIEIGGLIKQEASQRKKEARLGRIMTSVVEQCLRANISANSSLPLFDRLNKIRAEFAFVLMQKILDSGVREPATRGVFAVCWEAILSTYQNFDVSFADENKDYYRLLVRLLYLSLQPHLIPAQVEAEAVAGAVQGMDQDGAYISLLKSKSVRRRDASKDTPAIAPDLIEVLLKVVCKGFHSLCAQLHEDVSEVLASDFVLLTGILQTVLRIPGMANLNSQISLTISGANTTRYAMSLFSWSDRLAVSPPKDQQARNGRPKLLDPIYGELSITFLLTLSSIPQLAETLAVEGVLSRLSGARLTDYFRRPSGSGPFDEPPRVHAIWARGFLPLCLNLLDAVGAPVAAEVASFLNGFAPQLRRAARAMANRPGIGSAASVAAASLQPAAIAAGIVDPLTASTAGTITLSLAAEVHALSMLSLVLDRFKDAGAAAGVVSDEIPPLEWDKVTVREDVEGWLEGKKALSARIVAMGDREAEMGRTRPMRRGSGAAQNRLEEKVVNELRGCVACLGGEGAT</sequence>
<dbReference type="GO" id="GO:0051028">
    <property type="term" value="P:mRNA transport"/>
    <property type="evidence" value="ECO:0007669"/>
    <property type="project" value="UniProtKB-KW"/>
</dbReference>
<dbReference type="GO" id="GO:0006606">
    <property type="term" value="P:protein import into nucleus"/>
    <property type="evidence" value="ECO:0007669"/>
    <property type="project" value="TreeGrafter"/>
</dbReference>
<keyword evidence="2" id="KW-0813">Transport</keyword>